<keyword evidence="6" id="KW-1185">Reference proteome</keyword>
<reference evidence="6" key="1">
    <citation type="submission" date="2018-05" db="EMBL/GenBank/DDBJ databases">
        <title>Complete genome sequence of Actinobacillus porcitonsillarum reference strain 9953L55 (CCUG 46996).</title>
        <authorList>
            <person name="Dona V."/>
            <person name="Perreten V."/>
        </authorList>
    </citation>
    <scope>NUCLEOTIDE SEQUENCE [LARGE SCALE GENOMIC DNA]</scope>
    <source>
        <strain evidence="6">9953L55</strain>
    </source>
</reference>
<evidence type="ECO:0000313" key="6">
    <source>
        <dbReference type="Proteomes" id="UP000244920"/>
    </source>
</evidence>
<dbReference type="AlphaFoldDB" id="A0A2U8FJ94"/>
<feature type="domain" description="HTH deoR-type" evidence="4">
    <location>
        <begin position="3"/>
        <end position="58"/>
    </location>
</feature>
<evidence type="ECO:0000256" key="2">
    <source>
        <dbReference type="ARBA" id="ARBA00023125"/>
    </source>
</evidence>
<dbReference type="Proteomes" id="UP000244920">
    <property type="component" value="Chromosome"/>
</dbReference>
<dbReference type="Gene3D" id="1.10.10.10">
    <property type="entry name" value="Winged helix-like DNA-binding domain superfamily/Winged helix DNA-binding domain"/>
    <property type="match status" value="1"/>
</dbReference>
<dbReference type="NCBIfam" id="NF010034">
    <property type="entry name" value="PRK13509.1"/>
    <property type="match status" value="1"/>
</dbReference>
<dbReference type="SUPFAM" id="SSF46785">
    <property type="entry name" value="Winged helix' DNA-binding domain"/>
    <property type="match status" value="1"/>
</dbReference>
<dbReference type="InterPro" id="IPR037171">
    <property type="entry name" value="NagB/RpiA_transferase-like"/>
</dbReference>
<evidence type="ECO:0000313" key="5">
    <source>
        <dbReference type="EMBL" id="AWI50404.1"/>
    </source>
</evidence>
<keyword evidence="2" id="KW-0238">DNA-binding</keyword>
<dbReference type="Pfam" id="PF08220">
    <property type="entry name" value="HTH_DeoR"/>
    <property type="match status" value="1"/>
</dbReference>
<dbReference type="InterPro" id="IPR014036">
    <property type="entry name" value="DeoR-like_C"/>
</dbReference>
<dbReference type="GO" id="GO:0003677">
    <property type="term" value="F:DNA binding"/>
    <property type="evidence" value="ECO:0007669"/>
    <property type="project" value="UniProtKB-KW"/>
</dbReference>
<dbReference type="InterPro" id="IPR018356">
    <property type="entry name" value="Tscrpt_reg_HTH_DeoR_CS"/>
</dbReference>
<keyword evidence="3" id="KW-0804">Transcription</keyword>
<dbReference type="RefSeq" id="WP_005820878.1">
    <property type="nucleotide sequence ID" value="NZ_CP029206.1"/>
</dbReference>
<accession>A0A2U8FJ94</accession>
<evidence type="ECO:0000256" key="1">
    <source>
        <dbReference type="ARBA" id="ARBA00023015"/>
    </source>
</evidence>
<sequence>MNETYRHKQLLSVLEEKQILSTSEIIELLGISPATARRDINKLNKQGKLRKVRNGAEAMSYDFTLAADKKINNIDEKQRIAEIASQFCNDGESVILTAGSTMQMLGKVLCGRPLQIITNFLPLANDLIDHQHDNVVIMGGQYNKNKCVTLSLSNQKECTYFADVMFTSGKGFTSEGLYKTDMIIANSEQPLAKKANKLIALVDSSKLGKQVGMLFSEIAEIDLLITGQEADPNIIKQLREKGLKVILA</sequence>
<proteinExistence type="predicted"/>
<dbReference type="PRINTS" id="PR00037">
    <property type="entry name" value="HTHLACR"/>
</dbReference>
<gene>
    <name evidence="5" type="ORF">DDU33_02340</name>
</gene>
<dbReference type="InterPro" id="IPR036390">
    <property type="entry name" value="WH_DNA-bd_sf"/>
</dbReference>
<dbReference type="PANTHER" id="PTHR30363">
    <property type="entry name" value="HTH-TYPE TRANSCRIPTIONAL REGULATOR SRLR-RELATED"/>
    <property type="match status" value="1"/>
</dbReference>
<dbReference type="EMBL" id="CP029206">
    <property type="protein sequence ID" value="AWI50404.1"/>
    <property type="molecule type" value="Genomic_DNA"/>
</dbReference>
<protein>
    <submittedName>
        <fullName evidence="5">HTH-type transcriptional regulator UlaR</fullName>
    </submittedName>
</protein>
<dbReference type="PROSITE" id="PS51000">
    <property type="entry name" value="HTH_DEOR_2"/>
    <property type="match status" value="1"/>
</dbReference>
<dbReference type="InterPro" id="IPR036388">
    <property type="entry name" value="WH-like_DNA-bd_sf"/>
</dbReference>
<dbReference type="GO" id="GO:0003700">
    <property type="term" value="F:DNA-binding transcription factor activity"/>
    <property type="evidence" value="ECO:0007669"/>
    <property type="project" value="InterPro"/>
</dbReference>
<evidence type="ECO:0000259" key="4">
    <source>
        <dbReference type="PROSITE" id="PS51000"/>
    </source>
</evidence>
<dbReference type="SUPFAM" id="SSF100950">
    <property type="entry name" value="NagB/RpiA/CoA transferase-like"/>
    <property type="match status" value="1"/>
</dbReference>
<dbReference type="PANTHER" id="PTHR30363:SF55">
    <property type="entry name" value="HTH-TYPE TRANSCRIPTIONAL REGULATOR ULAR"/>
    <property type="match status" value="1"/>
</dbReference>
<dbReference type="SMART" id="SM00420">
    <property type="entry name" value="HTH_DEOR"/>
    <property type="match status" value="1"/>
</dbReference>
<organism evidence="5 6">
    <name type="scientific">Actinobacillus porcitonsillarum</name>
    <dbReference type="NCBI Taxonomy" id="189834"/>
    <lineage>
        <taxon>Bacteria</taxon>
        <taxon>Pseudomonadati</taxon>
        <taxon>Pseudomonadota</taxon>
        <taxon>Gammaproteobacteria</taxon>
        <taxon>Pasteurellales</taxon>
        <taxon>Pasteurellaceae</taxon>
        <taxon>Actinobacillus</taxon>
    </lineage>
</organism>
<dbReference type="KEGG" id="apor:DDU33_02340"/>
<evidence type="ECO:0000256" key="3">
    <source>
        <dbReference type="ARBA" id="ARBA00023163"/>
    </source>
</evidence>
<dbReference type="Pfam" id="PF00455">
    <property type="entry name" value="DeoRC"/>
    <property type="match status" value="1"/>
</dbReference>
<dbReference type="InterPro" id="IPR050313">
    <property type="entry name" value="Carb_Metab_HTH_regulators"/>
</dbReference>
<keyword evidence="1" id="KW-0805">Transcription regulation</keyword>
<name>A0A2U8FJ94_9PAST</name>
<dbReference type="SMART" id="SM01134">
    <property type="entry name" value="DeoRC"/>
    <property type="match status" value="1"/>
</dbReference>
<dbReference type="PROSITE" id="PS00894">
    <property type="entry name" value="HTH_DEOR_1"/>
    <property type="match status" value="1"/>
</dbReference>
<dbReference type="InterPro" id="IPR001034">
    <property type="entry name" value="DeoR_HTH"/>
</dbReference>